<protein>
    <submittedName>
        <fullName evidence="2">DUF3429 domain-containing protein</fullName>
    </submittedName>
</protein>
<evidence type="ECO:0000313" key="3">
    <source>
        <dbReference type="Proteomes" id="UP001595693"/>
    </source>
</evidence>
<feature type="transmembrane region" description="Helical" evidence="1">
    <location>
        <begin position="21"/>
        <end position="42"/>
    </location>
</feature>
<dbReference type="Pfam" id="PF11911">
    <property type="entry name" value="DUF3429"/>
    <property type="match status" value="1"/>
</dbReference>
<name>A0ABV8DJL9_9BURK</name>
<reference evidence="3" key="1">
    <citation type="journal article" date="2019" name="Int. J. Syst. Evol. Microbiol.">
        <title>The Global Catalogue of Microorganisms (GCM) 10K type strain sequencing project: providing services to taxonomists for standard genome sequencing and annotation.</title>
        <authorList>
            <consortium name="The Broad Institute Genomics Platform"/>
            <consortium name="The Broad Institute Genome Sequencing Center for Infectious Disease"/>
            <person name="Wu L."/>
            <person name="Ma J."/>
        </authorList>
    </citation>
    <scope>NUCLEOTIDE SEQUENCE [LARGE SCALE GENOMIC DNA]</scope>
    <source>
        <strain evidence="3">CCUG 2113</strain>
    </source>
</reference>
<organism evidence="2 3">
    <name type="scientific">Acidovorax facilis</name>
    <dbReference type="NCBI Taxonomy" id="12917"/>
    <lineage>
        <taxon>Bacteria</taxon>
        <taxon>Pseudomonadati</taxon>
        <taxon>Pseudomonadota</taxon>
        <taxon>Betaproteobacteria</taxon>
        <taxon>Burkholderiales</taxon>
        <taxon>Comamonadaceae</taxon>
        <taxon>Acidovorax</taxon>
    </lineage>
</organism>
<feature type="transmembrane region" description="Helical" evidence="1">
    <location>
        <begin position="48"/>
        <end position="75"/>
    </location>
</feature>
<dbReference type="RefSeq" id="WP_055398596.1">
    <property type="nucleotide sequence ID" value="NZ_JBHSAJ010000180.1"/>
</dbReference>
<keyword evidence="1" id="KW-0812">Transmembrane</keyword>
<feature type="transmembrane region" description="Helical" evidence="1">
    <location>
        <begin position="96"/>
        <end position="121"/>
    </location>
</feature>
<sequence>MHSHPSAQPLSSPPPAPIPGPVAWLGYGGLLPFVALAAGGLWAPSTPWWSAALLAYGAVILSFVGALHWGFAMALSGLSTAERTRCFVWSVVPSLMAWPATLLPPAGGAALLVTGFVAHLVQDHRLAARTSLPAWYLPLRWRLTTTACVCLAVGAMAASR</sequence>
<dbReference type="EMBL" id="JBHSAJ010000180">
    <property type="protein sequence ID" value="MFC3938452.1"/>
    <property type="molecule type" value="Genomic_DNA"/>
</dbReference>
<dbReference type="PANTHER" id="PTHR15887">
    <property type="entry name" value="TRANSMEMBRANE PROTEIN 69"/>
    <property type="match status" value="1"/>
</dbReference>
<dbReference type="InterPro" id="IPR021836">
    <property type="entry name" value="DUF3429"/>
</dbReference>
<accession>A0ABV8DJL9</accession>
<comment type="caution">
    <text evidence="2">The sequence shown here is derived from an EMBL/GenBank/DDBJ whole genome shotgun (WGS) entry which is preliminary data.</text>
</comment>
<dbReference type="Proteomes" id="UP001595693">
    <property type="component" value="Unassembled WGS sequence"/>
</dbReference>
<evidence type="ECO:0000256" key="1">
    <source>
        <dbReference type="SAM" id="Phobius"/>
    </source>
</evidence>
<dbReference type="PANTHER" id="PTHR15887:SF1">
    <property type="entry name" value="TRANSMEMBRANE PROTEIN 69"/>
    <property type="match status" value="1"/>
</dbReference>
<keyword evidence="1" id="KW-1133">Transmembrane helix</keyword>
<evidence type="ECO:0000313" key="2">
    <source>
        <dbReference type="EMBL" id="MFC3938452.1"/>
    </source>
</evidence>
<gene>
    <name evidence="2" type="ORF">ACFOW3_27910</name>
</gene>
<keyword evidence="1" id="KW-0472">Membrane</keyword>
<keyword evidence="3" id="KW-1185">Reference proteome</keyword>
<proteinExistence type="predicted"/>